<dbReference type="CDD" id="cd02508">
    <property type="entry name" value="ADP_Glucose_PP"/>
    <property type="match status" value="1"/>
</dbReference>
<comment type="function">
    <text evidence="9">Involved in the biosynthesis of ADP-glucose, a building block required for the elongation reactions to produce glycogen. Catalyzes the reaction between ATP and alpha-D-glucose 1-phosphate (G1P) to produce pyrophosphate and ADP-Glc.</text>
</comment>
<dbReference type="Proteomes" id="UP000317691">
    <property type="component" value="Unassembled WGS sequence"/>
</dbReference>
<comment type="subunit">
    <text evidence="9">Homotetramer.</text>
</comment>
<evidence type="ECO:0000259" key="11">
    <source>
        <dbReference type="Pfam" id="PF00483"/>
    </source>
</evidence>
<evidence type="ECO:0000256" key="9">
    <source>
        <dbReference type="HAMAP-Rule" id="MF_00624"/>
    </source>
</evidence>
<evidence type="ECO:0000256" key="7">
    <source>
        <dbReference type="ARBA" id="ARBA00023056"/>
    </source>
</evidence>
<proteinExistence type="inferred from homology"/>
<feature type="region of interest" description="Disordered" evidence="10">
    <location>
        <begin position="412"/>
        <end position="432"/>
    </location>
</feature>
<dbReference type="EC" id="2.7.7.27" evidence="9"/>
<comment type="pathway">
    <text evidence="9">Glycan biosynthesis; glycogen biosynthesis.</text>
</comment>
<dbReference type="PROSITE" id="PS00809">
    <property type="entry name" value="ADP_GLC_PYROPHOSPH_2"/>
    <property type="match status" value="1"/>
</dbReference>
<organism evidence="13 14">
    <name type="scientific">Eiseniibacteriota bacterium</name>
    <dbReference type="NCBI Taxonomy" id="2212470"/>
    <lineage>
        <taxon>Bacteria</taxon>
        <taxon>Candidatus Eiseniibacteriota</taxon>
    </lineage>
</organism>
<dbReference type="SUPFAM" id="SSF51161">
    <property type="entry name" value="Trimeric LpxA-like enzymes"/>
    <property type="match status" value="1"/>
</dbReference>
<feature type="binding site" evidence="9">
    <location>
        <begin position="179"/>
        <end position="180"/>
    </location>
    <ligand>
        <name>alpha-D-glucose 1-phosphate</name>
        <dbReference type="ChEBI" id="CHEBI:58601"/>
    </ligand>
</feature>
<dbReference type="HAMAP" id="MF_00624">
    <property type="entry name" value="GlgC"/>
    <property type="match status" value="1"/>
</dbReference>
<evidence type="ECO:0000256" key="1">
    <source>
        <dbReference type="ARBA" id="ARBA00010443"/>
    </source>
</evidence>
<reference evidence="13 14" key="1">
    <citation type="journal article" date="2019" name="Nat. Microbiol.">
        <title>Mediterranean grassland soil C-N compound turnover is dependent on rainfall and depth, and is mediated by genomically divergent microorganisms.</title>
        <authorList>
            <person name="Diamond S."/>
            <person name="Andeer P.F."/>
            <person name="Li Z."/>
            <person name="Crits-Christoph A."/>
            <person name="Burstein D."/>
            <person name="Anantharaman K."/>
            <person name="Lane K.R."/>
            <person name="Thomas B.C."/>
            <person name="Pan C."/>
            <person name="Northen T.R."/>
            <person name="Banfield J.F."/>
        </authorList>
    </citation>
    <scope>NUCLEOTIDE SEQUENCE [LARGE SCALE GENOMIC DNA]</scope>
    <source>
        <strain evidence="13">WS_9</strain>
    </source>
</reference>
<evidence type="ECO:0000256" key="2">
    <source>
        <dbReference type="ARBA" id="ARBA00022600"/>
    </source>
</evidence>
<comment type="catalytic activity">
    <reaction evidence="9">
        <text>alpha-D-glucose 1-phosphate + ATP + H(+) = ADP-alpha-D-glucose + diphosphate</text>
        <dbReference type="Rhea" id="RHEA:12120"/>
        <dbReference type="ChEBI" id="CHEBI:15378"/>
        <dbReference type="ChEBI" id="CHEBI:30616"/>
        <dbReference type="ChEBI" id="CHEBI:33019"/>
        <dbReference type="ChEBI" id="CHEBI:57498"/>
        <dbReference type="ChEBI" id="CHEBI:58601"/>
        <dbReference type="EC" id="2.7.7.27"/>
    </reaction>
</comment>
<dbReference type="InterPro" id="IPR011831">
    <property type="entry name" value="ADP-Glc_PPase"/>
</dbReference>
<evidence type="ECO:0000256" key="4">
    <source>
        <dbReference type="ARBA" id="ARBA00022695"/>
    </source>
</evidence>
<evidence type="ECO:0000256" key="3">
    <source>
        <dbReference type="ARBA" id="ARBA00022679"/>
    </source>
</evidence>
<keyword evidence="2 9" id="KW-0321">Glycogen metabolism</keyword>
<keyword evidence="8 9" id="KW-0119">Carbohydrate metabolism</keyword>
<feature type="binding site" evidence="9">
    <location>
        <position position="164"/>
    </location>
    <ligand>
        <name>alpha-D-glucose 1-phosphate</name>
        <dbReference type="ChEBI" id="CHEBI:58601"/>
    </ligand>
</feature>
<dbReference type="InterPro" id="IPR011004">
    <property type="entry name" value="Trimer_LpxA-like_sf"/>
</dbReference>
<keyword evidence="6 9" id="KW-0067">ATP-binding</keyword>
<sequence length="432" mass="47292">MSFVAYAMILAGGVGSRLCLLSEKRAKPAVPFGGKYRIIDFTLSNCVNSGIFDVSILTQYRPLSLRNHIGIGRPWDLDRKRGGVELLQPFQGWTENDWYRGTADAVWQNWHRIAERESEHFLVLSGDHVYRMDYRPMIEAHLERGADATIAVAEVPIEQASQFGIIRTDEAGWVTEFLEKPRNPPSGKISMGVYVFRGAALFQALESDAEQNTGHDFGKNILPAMVGRGRVAAYPFVGYWEDIGTLDSYYRANLDLLRDDPPFPLVDARWPIFTPSTESPPARIGARAHIRSSIVTHGTIVNGTVERSVLFPGTVVEEGAVVRESILMGETWIGPGAVLDRIICDKRVHVGRDAVLGTGPLIPNRSCPEHLSSGITIVGKETRVPEGIVIGKNARIAPDLVEDDFPAAGVASGDVLERGSGAPSAPAGQTRR</sequence>
<keyword evidence="5 9" id="KW-0547">Nucleotide-binding</keyword>
<evidence type="ECO:0000256" key="10">
    <source>
        <dbReference type="SAM" id="MobiDB-lite"/>
    </source>
</evidence>
<feature type="site" description="Could play a key role in the communication between the regulatory and the substrate sites" evidence="9">
    <location>
        <position position="98"/>
    </location>
</feature>
<dbReference type="Gene3D" id="3.90.550.10">
    <property type="entry name" value="Spore Coat Polysaccharide Biosynthesis Protein SpsA, Chain A"/>
    <property type="match status" value="1"/>
</dbReference>
<evidence type="ECO:0000256" key="8">
    <source>
        <dbReference type="ARBA" id="ARBA00023277"/>
    </source>
</evidence>
<evidence type="ECO:0000313" key="14">
    <source>
        <dbReference type="Proteomes" id="UP000317691"/>
    </source>
</evidence>
<dbReference type="InterPro" id="IPR005836">
    <property type="entry name" value="ADP_Glu_pyroP_CS"/>
</dbReference>
<keyword evidence="3 9" id="KW-0808">Transferase</keyword>
<dbReference type="PANTHER" id="PTHR43523">
    <property type="entry name" value="GLUCOSE-1-PHOSPHATE ADENYLYLTRANSFERASE-RELATED"/>
    <property type="match status" value="1"/>
</dbReference>
<evidence type="ECO:0000256" key="5">
    <source>
        <dbReference type="ARBA" id="ARBA00022741"/>
    </source>
</evidence>
<comment type="similarity">
    <text evidence="1 9">Belongs to the bacterial/plant glucose-1-phosphate adenylyltransferase family.</text>
</comment>
<keyword evidence="7 9" id="KW-0320">Glycogen biosynthesis</keyword>
<dbReference type="Gene3D" id="2.160.10.10">
    <property type="entry name" value="Hexapeptide repeat proteins"/>
    <property type="match status" value="1"/>
</dbReference>
<comment type="caution">
    <text evidence="13">The sequence shown here is derived from an EMBL/GenBank/DDBJ whole genome shotgun (WGS) entry which is preliminary data.</text>
</comment>
<evidence type="ECO:0000259" key="12">
    <source>
        <dbReference type="Pfam" id="PF24894"/>
    </source>
</evidence>
<gene>
    <name evidence="9" type="primary">glgC</name>
    <name evidence="13" type="ORF">E6K79_01325</name>
</gene>
<dbReference type="InterPro" id="IPR056818">
    <property type="entry name" value="GlmU/GlgC-like_hexapep"/>
</dbReference>
<dbReference type="UniPathway" id="UPA00164"/>
<dbReference type="GO" id="GO:0008878">
    <property type="term" value="F:glucose-1-phosphate adenylyltransferase activity"/>
    <property type="evidence" value="ECO:0007669"/>
    <property type="project" value="UniProtKB-UniRule"/>
</dbReference>
<feature type="binding site" evidence="9">
    <location>
        <position position="190"/>
    </location>
    <ligand>
        <name>alpha-D-glucose 1-phosphate</name>
        <dbReference type="ChEBI" id="CHEBI:58601"/>
    </ligand>
</feature>
<dbReference type="AlphaFoldDB" id="A0A538TSI6"/>
<protein>
    <recommendedName>
        <fullName evidence="9">Glucose-1-phosphate adenylyltransferase</fullName>
        <ecNumber evidence="9">2.7.7.27</ecNumber>
    </recommendedName>
    <alternativeName>
        <fullName evidence="9">ADP-glucose pyrophosphorylase</fullName>
        <shortName evidence="9">ADPGlc PPase</shortName>
    </alternativeName>
    <alternativeName>
        <fullName evidence="9">ADP-glucose synthase</fullName>
    </alternativeName>
</protein>
<evidence type="ECO:0000256" key="6">
    <source>
        <dbReference type="ARBA" id="ARBA00022840"/>
    </source>
</evidence>
<feature type="site" description="Could play a key role in the communication between the regulatory and the substrate sites" evidence="9">
    <location>
        <position position="59"/>
    </location>
</feature>
<evidence type="ECO:0000313" key="13">
    <source>
        <dbReference type="EMBL" id="TMQ66592.1"/>
    </source>
</evidence>
<dbReference type="GO" id="GO:0005978">
    <property type="term" value="P:glycogen biosynthetic process"/>
    <property type="evidence" value="ECO:0007669"/>
    <property type="project" value="UniProtKB-UniRule"/>
</dbReference>
<feature type="domain" description="Glucose-1-phosphate adenylyltransferase/Bifunctional protein GlmU-like C-terminal hexapeptide" evidence="12">
    <location>
        <begin position="285"/>
        <end position="361"/>
    </location>
</feature>
<dbReference type="GO" id="GO:0005524">
    <property type="term" value="F:ATP binding"/>
    <property type="evidence" value="ECO:0007669"/>
    <property type="project" value="UniProtKB-KW"/>
</dbReference>
<keyword evidence="4 9" id="KW-0548">Nucleotidyltransferase</keyword>
<dbReference type="InterPro" id="IPR029044">
    <property type="entry name" value="Nucleotide-diphossugar_trans"/>
</dbReference>
<dbReference type="Pfam" id="PF24894">
    <property type="entry name" value="Hexapep_GlmU"/>
    <property type="match status" value="1"/>
</dbReference>
<feature type="binding site" evidence="9">
    <location>
        <position position="99"/>
    </location>
    <ligand>
        <name>alpha-D-glucose 1-phosphate</name>
        <dbReference type="ChEBI" id="CHEBI:58601"/>
    </ligand>
</feature>
<dbReference type="InterPro" id="IPR023049">
    <property type="entry name" value="GlgC_bac"/>
</dbReference>
<dbReference type="InterPro" id="IPR005835">
    <property type="entry name" value="NTP_transferase_dom"/>
</dbReference>
<name>A0A538TSI6_UNCEI</name>
<feature type="domain" description="Nucleotidyl transferase" evidence="11">
    <location>
        <begin position="7"/>
        <end position="257"/>
    </location>
</feature>
<dbReference type="EMBL" id="VBOZ01000008">
    <property type="protein sequence ID" value="TMQ66592.1"/>
    <property type="molecule type" value="Genomic_DNA"/>
</dbReference>
<dbReference type="Pfam" id="PF00483">
    <property type="entry name" value="NTP_transferase"/>
    <property type="match status" value="1"/>
</dbReference>
<accession>A0A538TSI6</accession>
<dbReference type="PANTHER" id="PTHR43523:SF2">
    <property type="entry name" value="GLUCOSE-1-PHOSPHATE ADENYLYLTRANSFERASE"/>
    <property type="match status" value="1"/>
</dbReference>
<dbReference type="CDD" id="cd04651">
    <property type="entry name" value="LbH_G1P_AT_C"/>
    <property type="match status" value="1"/>
</dbReference>
<dbReference type="SUPFAM" id="SSF53448">
    <property type="entry name" value="Nucleotide-diphospho-sugar transferases"/>
    <property type="match status" value="1"/>
</dbReference>